<keyword evidence="3" id="KW-0206">Cytoskeleton</keyword>
<dbReference type="Pfam" id="PF14892">
    <property type="entry name" value="PIRC1_2"/>
    <property type="match status" value="1"/>
</dbReference>
<keyword evidence="6" id="KW-1185">Reference proteome</keyword>
<accession>A0A671N7X2</accession>
<dbReference type="GO" id="GO:0005879">
    <property type="term" value="C:axonemal microtubule"/>
    <property type="evidence" value="ECO:0007669"/>
    <property type="project" value="InterPro"/>
</dbReference>
<dbReference type="InterPro" id="IPR026507">
    <property type="entry name" value="PIRC1/2"/>
</dbReference>
<dbReference type="GO" id="GO:0035082">
    <property type="term" value="P:axoneme assembly"/>
    <property type="evidence" value="ECO:0007669"/>
    <property type="project" value="InterPro"/>
</dbReference>
<evidence type="ECO:0000313" key="6">
    <source>
        <dbReference type="Proteomes" id="UP000472260"/>
    </source>
</evidence>
<dbReference type="AlphaFoldDB" id="A0A671N7X2"/>
<evidence type="ECO:0000256" key="2">
    <source>
        <dbReference type="ARBA" id="ARBA00022490"/>
    </source>
</evidence>
<sequence>CTKKKRVKRSKPELNSFAAVIMSNPEHRAPCANPGNPVFSCMIKPGSHASPEDPALARSQNLMYETTSGDYGARSPTFESSPCSYHPISQTFSQHLGLCGMFQDNSFNTSLDHRYVYIPNDKTQFKGH</sequence>
<proteinExistence type="predicted"/>
<protein>
    <submittedName>
        <fullName evidence="5">Uncharacterized protein</fullName>
    </submittedName>
</protein>
<comment type="subcellular location">
    <subcellularLocation>
        <location evidence="1">Cytoplasm</location>
        <location evidence="1">Cytoskeleton</location>
        <location evidence="1">Cilium axoneme</location>
    </subcellularLocation>
</comment>
<name>A0A671N7X2_9TELE</name>
<evidence type="ECO:0000313" key="5">
    <source>
        <dbReference type="Ensembl" id="ENSSANP00000040589.1"/>
    </source>
</evidence>
<evidence type="ECO:0000256" key="3">
    <source>
        <dbReference type="ARBA" id="ARBA00023212"/>
    </source>
</evidence>
<keyword evidence="4" id="KW-0966">Cell projection</keyword>
<dbReference type="PANTHER" id="PTHR20899">
    <property type="entry name" value="PIERCE HOMOLOG"/>
    <property type="match status" value="1"/>
</dbReference>
<evidence type="ECO:0000256" key="1">
    <source>
        <dbReference type="ARBA" id="ARBA00004430"/>
    </source>
</evidence>
<dbReference type="Proteomes" id="UP000472260">
    <property type="component" value="Unassembled WGS sequence"/>
</dbReference>
<reference evidence="5" key="1">
    <citation type="submission" date="2025-08" db="UniProtKB">
        <authorList>
            <consortium name="Ensembl"/>
        </authorList>
    </citation>
    <scope>IDENTIFICATION</scope>
</reference>
<dbReference type="Ensembl" id="ENSSANT00000043211.1">
    <property type="protein sequence ID" value="ENSSANP00000040589.1"/>
    <property type="gene ID" value="ENSSANG00000020655.1"/>
</dbReference>
<keyword evidence="2" id="KW-0963">Cytoplasm</keyword>
<dbReference type="PANTHER" id="PTHR20899:SF4">
    <property type="entry name" value="PIERCER OF MICROTUBULE WALL 2 PROTEIN"/>
    <property type="match status" value="1"/>
</dbReference>
<organism evidence="5 6">
    <name type="scientific">Sinocyclocheilus anshuiensis</name>
    <dbReference type="NCBI Taxonomy" id="1608454"/>
    <lineage>
        <taxon>Eukaryota</taxon>
        <taxon>Metazoa</taxon>
        <taxon>Chordata</taxon>
        <taxon>Craniata</taxon>
        <taxon>Vertebrata</taxon>
        <taxon>Euteleostomi</taxon>
        <taxon>Actinopterygii</taxon>
        <taxon>Neopterygii</taxon>
        <taxon>Teleostei</taxon>
        <taxon>Ostariophysi</taxon>
        <taxon>Cypriniformes</taxon>
        <taxon>Cyprinidae</taxon>
        <taxon>Cyprininae</taxon>
        <taxon>Sinocyclocheilus</taxon>
    </lineage>
</organism>
<evidence type="ECO:0000256" key="4">
    <source>
        <dbReference type="ARBA" id="ARBA00023273"/>
    </source>
</evidence>
<reference evidence="5" key="2">
    <citation type="submission" date="2025-09" db="UniProtKB">
        <authorList>
            <consortium name="Ensembl"/>
        </authorList>
    </citation>
    <scope>IDENTIFICATION</scope>
</reference>